<keyword evidence="9 10" id="KW-0413">Isomerase</keyword>
<dbReference type="NCBIfam" id="TIGR01163">
    <property type="entry name" value="rpe"/>
    <property type="match status" value="1"/>
</dbReference>
<evidence type="ECO:0000256" key="7">
    <source>
        <dbReference type="ARBA" id="ARBA00013188"/>
    </source>
</evidence>
<feature type="binding site" evidence="10">
    <location>
        <position position="66"/>
    </location>
    <ligand>
        <name>substrate</name>
    </ligand>
</feature>
<evidence type="ECO:0000256" key="6">
    <source>
        <dbReference type="ARBA" id="ARBA00009541"/>
    </source>
</evidence>
<dbReference type="InterPro" id="IPR011060">
    <property type="entry name" value="RibuloseP-bd_barrel"/>
</dbReference>
<feature type="binding site" evidence="10">
    <location>
        <begin position="198"/>
        <end position="199"/>
    </location>
    <ligand>
        <name>substrate</name>
    </ligand>
</feature>
<feature type="binding site" evidence="10">
    <location>
        <position position="33"/>
    </location>
    <ligand>
        <name>a divalent metal cation</name>
        <dbReference type="ChEBI" id="CHEBI:60240"/>
    </ligand>
</feature>
<evidence type="ECO:0000256" key="3">
    <source>
        <dbReference type="ARBA" id="ARBA00001941"/>
    </source>
</evidence>
<dbReference type="Gene3D" id="3.20.20.70">
    <property type="entry name" value="Aldolase class I"/>
    <property type="match status" value="1"/>
</dbReference>
<keyword evidence="8 10" id="KW-0479">Metal-binding</keyword>
<feature type="binding site" evidence="10">
    <location>
        <begin position="142"/>
        <end position="145"/>
    </location>
    <ligand>
        <name>substrate</name>
    </ligand>
</feature>
<dbReference type="InterPro" id="IPR026019">
    <property type="entry name" value="Ribul_P_3_epim"/>
</dbReference>
<dbReference type="Proteomes" id="UP001442364">
    <property type="component" value="Unassembled WGS sequence"/>
</dbReference>
<dbReference type="RefSeq" id="WP_090139901.1">
    <property type="nucleotide sequence ID" value="NZ_DAWCMB010000147.1"/>
</dbReference>
<organism evidence="12 13">
    <name type="scientific">[Lactobacillus] rogosae</name>
    <dbReference type="NCBI Taxonomy" id="706562"/>
    <lineage>
        <taxon>Bacteria</taxon>
        <taxon>Bacillati</taxon>
        <taxon>Bacillota</taxon>
        <taxon>Clostridia</taxon>
        <taxon>Lachnospirales</taxon>
        <taxon>Lachnospiraceae</taxon>
        <taxon>Lachnospira</taxon>
    </lineage>
</organism>
<comment type="cofactor">
    <cofactor evidence="4">
        <name>Zn(2+)</name>
        <dbReference type="ChEBI" id="CHEBI:29105"/>
    </cofactor>
</comment>
<gene>
    <name evidence="10 12" type="primary">rpe</name>
    <name evidence="12" type="ORF">WMO14_00100</name>
</gene>
<evidence type="ECO:0000256" key="1">
    <source>
        <dbReference type="ARBA" id="ARBA00001782"/>
    </source>
</evidence>
<feature type="binding site" evidence="10">
    <location>
        <position position="176"/>
    </location>
    <ligand>
        <name>a divalent metal cation</name>
        <dbReference type="ChEBI" id="CHEBI:60240"/>
    </ligand>
</feature>
<comment type="similarity">
    <text evidence="6 10 11">Belongs to the ribulose-phosphate 3-epimerase family.</text>
</comment>
<dbReference type="HAMAP" id="MF_02227">
    <property type="entry name" value="RPE"/>
    <property type="match status" value="1"/>
</dbReference>
<feature type="binding site" evidence="10">
    <location>
        <position position="35"/>
    </location>
    <ligand>
        <name>a divalent metal cation</name>
        <dbReference type="ChEBI" id="CHEBI:60240"/>
    </ligand>
</feature>
<dbReference type="GO" id="GO:0004750">
    <property type="term" value="F:D-ribulose-phosphate 3-epimerase activity"/>
    <property type="evidence" value="ECO:0007669"/>
    <property type="project" value="UniProtKB-EC"/>
</dbReference>
<feature type="active site" description="Proton acceptor" evidence="10">
    <location>
        <position position="35"/>
    </location>
</feature>
<feature type="binding site" evidence="10">
    <location>
        <position position="8"/>
    </location>
    <ligand>
        <name>substrate</name>
    </ligand>
</feature>
<feature type="active site" description="Proton donor" evidence="10">
    <location>
        <position position="176"/>
    </location>
</feature>
<dbReference type="Pfam" id="PF00834">
    <property type="entry name" value="Ribul_P_3_epim"/>
    <property type="match status" value="1"/>
</dbReference>
<dbReference type="EC" id="5.1.3.1" evidence="7 10"/>
<feature type="binding site" evidence="10">
    <location>
        <position position="66"/>
    </location>
    <ligand>
        <name>a divalent metal cation</name>
        <dbReference type="ChEBI" id="CHEBI:60240"/>
    </ligand>
</feature>
<dbReference type="SUPFAM" id="SSF51366">
    <property type="entry name" value="Ribulose-phoshate binding barrel"/>
    <property type="match status" value="1"/>
</dbReference>
<evidence type="ECO:0000256" key="11">
    <source>
        <dbReference type="PIRNR" id="PIRNR001461"/>
    </source>
</evidence>
<evidence type="ECO:0000256" key="4">
    <source>
        <dbReference type="ARBA" id="ARBA00001947"/>
    </source>
</evidence>
<dbReference type="InterPro" id="IPR013785">
    <property type="entry name" value="Aldolase_TIM"/>
</dbReference>
<dbReference type="PROSITE" id="PS01086">
    <property type="entry name" value="RIBUL_P_3_EPIMER_2"/>
    <property type="match status" value="1"/>
</dbReference>
<name>A0ABV1BRA1_9FIRM</name>
<comment type="catalytic activity">
    <reaction evidence="1 10 11">
        <text>D-ribulose 5-phosphate = D-xylulose 5-phosphate</text>
        <dbReference type="Rhea" id="RHEA:13677"/>
        <dbReference type="ChEBI" id="CHEBI:57737"/>
        <dbReference type="ChEBI" id="CHEBI:58121"/>
        <dbReference type="EC" id="5.1.3.1"/>
    </reaction>
</comment>
<dbReference type="CDD" id="cd00429">
    <property type="entry name" value="RPE"/>
    <property type="match status" value="1"/>
</dbReference>
<evidence type="ECO:0000256" key="9">
    <source>
        <dbReference type="ARBA" id="ARBA00023235"/>
    </source>
</evidence>
<dbReference type="EMBL" id="JBBMER010000001">
    <property type="protein sequence ID" value="MEQ2378284.1"/>
    <property type="molecule type" value="Genomic_DNA"/>
</dbReference>
<evidence type="ECO:0000256" key="5">
    <source>
        <dbReference type="ARBA" id="ARBA00001954"/>
    </source>
</evidence>
<sequence>MMTILSPSILSADFKNLEKDIKAIDEAGAEYIHIDVMDGRFVPSISYGMPVIKSIRSCTSRVFDVHLMIEEPIRYIEEFVKCGADIITVHVEACEDVVATIEKIRECGVKAAITLNPETPVKAIEPYLSLVDMVLVMSVHPGFGGQKFIPESLEKVKQIKAKLIEKGLDNVDIEIDGGINIENLVSVLEAGANVIVAGSAVFKNDAGANVKRFKEIMSTY</sequence>
<dbReference type="PIRSF" id="PIRSF001461">
    <property type="entry name" value="RPE"/>
    <property type="match status" value="1"/>
</dbReference>
<proteinExistence type="inferred from homology"/>
<comment type="caution">
    <text evidence="12">The sequence shown here is derived from an EMBL/GenBank/DDBJ whole genome shotgun (WGS) entry which is preliminary data.</text>
</comment>
<dbReference type="InterPro" id="IPR000056">
    <property type="entry name" value="Ribul_P_3_epim-like"/>
</dbReference>
<keyword evidence="13" id="KW-1185">Reference proteome</keyword>
<keyword evidence="10 11" id="KW-0119">Carbohydrate metabolism</keyword>
<feature type="binding site" evidence="10">
    <location>
        <begin position="176"/>
        <end position="178"/>
    </location>
    <ligand>
        <name>substrate</name>
    </ligand>
</feature>
<comment type="pathway">
    <text evidence="10">Carbohydrate degradation.</text>
</comment>
<reference evidence="12 13" key="1">
    <citation type="submission" date="2024-03" db="EMBL/GenBank/DDBJ databases">
        <title>Human intestinal bacterial collection.</title>
        <authorList>
            <person name="Pauvert C."/>
            <person name="Hitch T.C.A."/>
            <person name="Clavel T."/>
        </authorList>
    </citation>
    <scope>NUCLEOTIDE SEQUENCE [LARGE SCALE GENOMIC DNA]</scope>
    <source>
        <strain evidence="12 13">CLA-AA-H255</strain>
    </source>
</reference>
<dbReference type="NCBIfam" id="NF004076">
    <property type="entry name" value="PRK05581.1-4"/>
    <property type="match status" value="1"/>
</dbReference>
<comment type="cofactor">
    <cofactor evidence="3">
        <name>Co(2+)</name>
        <dbReference type="ChEBI" id="CHEBI:48828"/>
    </cofactor>
</comment>
<comment type="cofactor">
    <cofactor evidence="10">
        <name>a divalent metal cation</name>
        <dbReference type="ChEBI" id="CHEBI:60240"/>
    </cofactor>
    <text evidence="10">Binds 1 divalent metal cation per subunit.</text>
</comment>
<comment type="function">
    <text evidence="10">Catalyzes the reversible epimerization of D-ribulose 5-phosphate to D-xylulose 5-phosphate.</text>
</comment>
<dbReference type="PANTHER" id="PTHR11749">
    <property type="entry name" value="RIBULOSE-5-PHOSPHATE-3-EPIMERASE"/>
    <property type="match status" value="1"/>
</dbReference>
<evidence type="ECO:0000313" key="13">
    <source>
        <dbReference type="Proteomes" id="UP001442364"/>
    </source>
</evidence>
<evidence type="ECO:0000313" key="12">
    <source>
        <dbReference type="EMBL" id="MEQ2378284.1"/>
    </source>
</evidence>
<comment type="cofactor">
    <cofactor evidence="5">
        <name>Fe(2+)</name>
        <dbReference type="ChEBI" id="CHEBI:29033"/>
    </cofactor>
</comment>
<accession>A0ABV1BRA1</accession>
<evidence type="ECO:0000256" key="2">
    <source>
        <dbReference type="ARBA" id="ARBA00001936"/>
    </source>
</evidence>
<evidence type="ECO:0000256" key="10">
    <source>
        <dbReference type="HAMAP-Rule" id="MF_02227"/>
    </source>
</evidence>
<comment type="cofactor">
    <cofactor evidence="2">
        <name>Mn(2+)</name>
        <dbReference type="ChEBI" id="CHEBI:29035"/>
    </cofactor>
</comment>
<evidence type="ECO:0000256" key="8">
    <source>
        <dbReference type="ARBA" id="ARBA00022723"/>
    </source>
</evidence>
<protein>
    <recommendedName>
        <fullName evidence="7 10">Ribulose-phosphate 3-epimerase</fullName>
        <ecNumber evidence="7 10">5.1.3.1</ecNumber>
    </recommendedName>
</protein>